<organism evidence="2 3">
    <name type="scientific">Eleusine coracana subsp. coracana</name>
    <dbReference type="NCBI Taxonomy" id="191504"/>
    <lineage>
        <taxon>Eukaryota</taxon>
        <taxon>Viridiplantae</taxon>
        <taxon>Streptophyta</taxon>
        <taxon>Embryophyta</taxon>
        <taxon>Tracheophyta</taxon>
        <taxon>Spermatophyta</taxon>
        <taxon>Magnoliopsida</taxon>
        <taxon>Liliopsida</taxon>
        <taxon>Poales</taxon>
        <taxon>Poaceae</taxon>
        <taxon>PACMAD clade</taxon>
        <taxon>Chloridoideae</taxon>
        <taxon>Cynodonteae</taxon>
        <taxon>Eleusininae</taxon>
        <taxon>Eleusine</taxon>
    </lineage>
</organism>
<protein>
    <submittedName>
        <fullName evidence="2">Uncharacterized protein</fullName>
    </submittedName>
</protein>
<dbReference type="GO" id="GO:0015098">
    <property type="term" value="F:molybdate ion transmembrane transporter activity"/>
    <property type="evidence" value="ECO:0007669"/>
    <property type="project" value="InterPro"/>
</dbReference>
<keyword evidence="3" id="KW-1185">Reference proteome</keyword>
<dbReference type="AlphaFoldDB" id="A0AAV5C6G9"/>
<sequence length="179" mass="19708">MGRFQGRILGAAVPQLPVRVPCDFAVCKLSSDLFPARELFPRGIHQRGLNEFVGCWFGAPMCHGAAGGRAWFGGAARSVWLAGAALGLVFASFVRILAVPHGIGSNCSLWVELAMASRDMGTRRSPPSCFIWRWVSSQRDRAFAFGFICFLFCCGSGCELRGSSGRWTWPTKTRKQSWR</sequence>
<keyword evidence="1" id="KW-0812">Transmembrane</keyword>
<accession>A0AAV5C6G9</accession>
<dbReference type="Pfam" id="PF16983">
    <property type="entry name" value="MFS_MOT1"/>
    <property type="match status" value="1"/>
</dbReference>
<dbReference type="EMBL" id="BQKI01000004">
    <property type="protein sequence ID" value="GJM93750.1"/>
    <property type="molecule type" value="Genomic_DNA"/>
</dbReference>
<evidence type="ECO:0000256" key="1">
    <source>
        <dbReference type="SAM" id="Phobius"/>
    </source>
</evidence>
<dbReference type="PANTHER" id="PTHR31970:SF9">
    <property type="entry name" value="MOLYBDATE TRANSPORTER 2"/>
    <property type="match status" value="1"/>
</dbReference>
<keyword evidence="1" id="KW-1133">Transmembrane helix</keyword>
<keyword evidence="1" id="KW-0472">Membrane</keyword>
<dbReference type="PANTHER" id="PTHR31970">
    <property type="match status" value="1"/>
</dbReference>
<gene>
    <name evidence="2" type="primary">ga10335</name>
    <name evidence="2" type="ORF">PR202_ga10335</name>
</gene>
<feature type="transmembrane region" description="Helical" evidence="1">
    <location>
        <begin position="142"/>
        <end position="160"/>
    </location>
</feature>
<name>A0AAV5C6G9_ELECO</name>
<reference evidence="2" key="2">
    <citation type="submission" date="2021-12" db="EMBL/GenBank/DDBJ databases">
        <title>Resequencing data analysis of finger millet.</title>
        <authorList>
            <person name="Hatakeyama M."/>
            <person name="Aluri S."/>
            <person name="Balachadran M.T."/>
            <person name="Sivarajan S.R."/>
            <person name="Poveda L."/>
            <person name="Shimizu-Inatsugi R."/>
            <person name="Schlapbach R."/>
            <person name="Sreeman S.M."/>
            <person name="Shimizu K.K."/>
        </authorList>
    </citation>
    <scope>NUCLEOTIDE SEQUENCE</scope>
</reference>
<reference evidence="2" key="1">
    <citation type="journal article" date="2018" name="DNA Res.">
        <title>Multiple hybrid de novo genome assembly of finger millet, an orphan allotetraploid crop.</title>
        <authorList>
            <person name="Hatakeyama M."/>
            <person name="Aluri S."/>
            <person name="Balachadran M.T."/>
            <person name="Sivarajan S.R."/>
            <person name="Patrignani A."/>
            <person name="Gruter S."/>
            <person name="Poveda L."/>
            <person name="Shimizu-Inatsugi R."/>
            <person name="Baeten J."/>
            <person name="Francoijs K.J."/>
            <person name="Nataraja K.N."/>
            <person name="Reddy Y.A.N."/>
            <person name="Phadnis S."/>
            <person name="Ravikumar R.L."/>
            <person name="Schlapbach R."/>
            <person name="Sreeman S.M."/>
            <person name="Shimizu K.K."/>
        </authorList>
    </citation>
    <scope>NUCLEOTIDE SEQUENCE</scope>
</reference>
<dbReference type="Proteomes" id="UP001054889">
    <property type="component" value="Unassembled WGS sequence"/>
</dbReference>
<dbReference type="InterPro" id="IPR031563">
    <property type="entry name" value="MOT1/MOT2"/>
</dbReference>
<feature type="transmembrane region" description="Helical" evidence="1">
    <location>
        <begin position="79"/>
        <end position="98"/>
    </location>
</feature>
<evidence type="ECO:0000313" key="3">
    <source>
        <dbReference type="Proteomes" id="UP001054889"/>
    </source>
</evidence>
<proteinExistence type="predicted"/>
<comment type="caution">
    <text evidence="2">The sequence shown here is derived from an EMBL/GenBank/DDBJ whole genome shotgun (WGS) entry which is preliminary data.</text>
</comment>
<evidence type="ECO:0000313" key="2">
    <source>
        <dbReference type="EMBL" id="GJM93750.1"/>
    </source>
</evidence>